<dbReference type="Gene3D" id="1.10.510.10">
    <property type="entry name" value="Transferase(Phosphotransferase) domain 1"/>
    <property type="match status" value="1"/>
</dbReference>
<feature type="compositionally biased region" description="Pro residues" evidence="6">
    <location>
        <begin position="323"/>
        <end position="349"/>
    </location>
</feature>
<gene>
    <name evidence="8" type="primary">afsK_5</name>
    <name evidence="8" type="ORF">STSP_41500</name>
</gene>
<evidence type="ECO:0000256" key="6">
    <source>
        <dbReference type="SAM" id="MobiDB-lite"/>
    </source>
</evidence>
<reference evidence="8 9" key="1">
    <citation type="submission" date="2015-12" db="EMBL/GenBank/DDBJ databases">
        <title>Genome sequence of Streptomyces sp. G25.</title>
        <authorList>
            <person name="Poehlein A."/>
            <person name="Roettig A."/>
            <person name="Hiessl S."/>
            <person name="Hauschild P."/>
            <person name="Schauer J."/>
            <person name="Madkour M.H."/>
            <person name="Al-Ansari A.M."/>
            <person name="Almakishah N.H."/>
            <person name="Steinbuechel A."/>
            <person name="Daniel R."/>
        </authorList>
    </citation>
    <scope>NUCLEOTIDE SEQUENCE [LARGE SCALE GENOMIC DNA]</scope>
    <source>
        <strain evidence="9">G25(2015)</strain>
    </source>
</reference>
<dbReference type="AlphaFoldDB" id="A0A177HN89"/>
<keyword evidence="9" id="KW-1185">Reference proteome</keyword>
<name>A0A177HN89_9ACTN</name>
<proteinExistence type="predicted"/>
<evidence type="ECO:0000256" key="2">
    <source>
        <dbReference type="ARBA" id="ARBA00022741"/>
    </source>
</evidence>
<dbReference type="STRING" id="1716141.STSP_41500"/>
<dbReference type="CDD" id="cd14014">
    <property type="entry name" value="STKc_PknB_like"/>
    <property type="match status" value="1"/>
</dbReference>
<dbReference type="Gene3D" id="3.30.200.20">
    <property type="entry name" value="Phosphorylase Kinase, domain 1"/>
    <property type="match status" value="1"/>
</dbReference>
<dbReference type="Pfam" id="PF00069">
    <property type="entry name" value="Pkinase"/>
    <property type="match status" value="1"/>
</dbReference>
<feature type="domain" description="Protein kinase" evidence="7">
    <location>
        <begin position="15"/>
        <end position="277"/>
    </location>
</feature>
<feature type="compositionally biased region" description="Polar residues" evidence="6">
    <location>
        <begin position="392"/>
        <end position="409"/>
    </location>
</feature>
<evidence type="ECO:0000256" key="3">
    <source>
        <dbReference type="ARBA" id="ARBA00022777"/>
    </source>
</evidence>
<evidence type="ECO:0000259" key="7">
    <source>
        <dbReference type="PROSITE" id="PS50011"/>
    </source>
</evidence>
<dbReference type="PATRIC" id="fig|1716141.3.peg.4369"/>
<keyword evidence="2 5" id="KW-0547">Nucleotide-binding</keyword>
<sequence>MEELRPGDPRIVGPFQLLGRLGTGGMGRVFLGRSAQGRTVAVKLVHPELAVDPEFRQRFRREVQAARRVVGEWTAAVVAADTEAAVPWAATAYIPALSLQEAVQRHGCLPEETVWALAFGLARALETIHGCGLVHRDLKPSNVLLGLDGPRVIDFGIARAMDGDGLTRTGMVVGTPGFISPEQVNGEPATGASDVFCLGSVLVFAATGRSPFPATGGGVAAGLLAVVSRPPSLDGLSGPLRDVAEACLAQEAARRPLPERIAEMAESAGYDRSRPWLPPELLDHLGRQAARLLEVETPPPTALDQAARQPSPDWPTQTAAPRPSAPAGPPPPSPHPSPSPSPHWGPVPTSPSSLPTTRRVRKWPLFLAAAALVLVGALAPRMLTDTSEKTEGTATPGPTTSAVSASPQSAFRYPGTWRGTVTQGDSNHYPVKAVYKGGKVGDVVATVDYPTLECSGRWVLISQSDKGLAVKEQITEGRSNCSDVVEINLTPSTDGTLGYAFADWEEGQATLRRD</sequence>
<dbReference type="InterPro" id="IPR017441">
    <property type="entry name" value="Protein_kinase_ATP_BS"/>
</dbReference>
<evidence type="ECO:0000313" key="9">
    <source>
        <dbReference type="Proteomes" id="UP000077381"/>
    </source>
</evidence>
<dbReference type="InterPro" id="IPR000719">
    <property type="entry name" value="Prot_kinase_dom"/>
</dbReference>
<dbReference type="PANTHER" id="PTHR43289">
    <property type="entry name" value="MITOGEN-ACTIVATED PROTEIN KINASE KINASE KINASE 20-RELATED"/>
    <property type="match status" value="1"/>
</dbReference>
<dbReference type="EMBL" id="LOHS01000089">
    <property type="protein sequence ID" value="OAH12472.1"/>
    <property type="molecule type" value="Genomic_DNA"/>
</dbReference>
<evidence type="ECO:0000256" key="1">
    <source>
        <dbReference type="ARBA" id="ARBA00022679"/>
    </source>
</evidence>
<dbReference type="PANTHER" id="PTHR43289:SF34">
    <property type="entry name" value="SERINE_THREONINE-PROTEIN KINASE YBDM-RELATED"/>
    <property type="match status" value="1"/>
</dbReference>
<dbReference type="Proteomes" id="UP000077381">
    <property type="component" value="Unassembled WGS sequence"/>
</dbReference>
<accession>A0A177HN89</accession>
<feature type="binding site" evidence="5">
    <location>
        <position position="43"/>
    </location>
    <ligand>
        <name>ATP</name>
        <dbReference type="ChEBI" id="CHEBI:30616"/>
    </ligand>
</feature>
<dbReference type="RefSeq" id="WP_067279938.1">
    <property type="nucleotide sequence ID" value="NZ_LOHS01000089.1"/>
</dbReference>
<protein>
    <submittedName>
        <fullName evidence="8">Serine/threonine-protein kinase AfsK</fullName>
        <ecNumber evidence="8">2.7.11.1</ecNumber>
    </submittedName>
</protein>
<feature type="region of interest" description="Disordered" evidence="6">
    <location>
        <begin position="302"/>
        <end position="356"/>
    </location>
</feature>
<evidence type="ECO:0000256" key="5">
    <source>
        <dbReference type="PROSITE-ProRule" id="PRU10141"/>
    </source>
</evidence>
<dbReference type="OrthoDB" id="9762169at2"/>
<dbReference type="SMART" id="SM00220">
    <property type="entry name" value="S_TKc"/>
    <property type="match status" value="1"/>
</dbReference>
<dbReference type="InterPro" id="IPR008271">
    <property type="entry name" value="Ser/Thr_kinase_AS"/>
</dbReference>
<dbReference type="InterPro" id="IPR011009">
    <property type="entry name" value="Kinase-like_dom_sf"/>
</dbReference>
<dbReference type="EC" id="2.7.11.1" evidence="8"/>
<feature type="region of interest" description="Disordered" evidence="6">
    <location>
        <begin position="387"/>
        <end position="409"/>
    </location>
</feature>
<keyword evidence="1 8" id="KW-0808">Transferase</keyword>
<organism evidence="8 9">
    <name type="scientific">Streptomyces jeddahensis</name>
    <dbReference type="NCBI Taxonomy" id="1716141"/>
    <lineage>
        <taxon>Bacteria</taxon>
        <taxon>Bacillati</taxon>
        <taxon>Actinomycetota</taxon>
        <taxon>Actinomycetes</taxon>
        <taxon>Kitasatosporales</taxon>
        <taxon>Streptomycetaceae</taxon>
        <taxon>Streptomyces</taxon>
    </lineage>
</organism>
<evidence type="ECO:0000256" key="4">
    <source>
        <dbReference type="ARBA" id="ARBA00022840"/>
    </source>
</evidence>
<keyword evidence="3 8" id="KW-0418">Kinase</keyword>
<keyword evidence="4 5" id="KW-0067">ATP-binding</keyword>
<evidence type="ECO:0000313" key="8">
    <source>
        <dbReference type="EMBL" id="OAH12472.1"/>
    </source>
</evidence>
<dbReference type="PROSITE" id="PS00108">
    <property type="entry name" value="PROTEIN_KINASE_ST"/>
    <property type="match status" value="1"/>
</dbReference>
<dbReference type="GO" id="GO:0004674">
    <property type="term" value="F:protein serine/threonine kinase activity"/>
    <property type="evidence" value="ECO:0007669"/>
    <property type="project" value="UniProtKB-EC"/>
</dbReference>
<dbReference type="PROSITE" id="PS50011">
    <property type="entry name" value="PROTEIN_KINASE_DOM"/>
    <property type="match status" value="1"/>
</dbReference>
<dbReference type="PROSITE" id="PS00107">
    <property type="entry name" value="PROTEIN_KINASE_ATP"/>
    <property type="match status" value="1"/>
</dbReference>
<comment type="caution">
    <text evidence="8">The sequence shown here is derived from an EMBL/GenBank/DDBJ whole genome shotgun (WGS) entry which is preliminary data.</text>
</comment>
<dbReference type="GO" id="GO:0005524">
    <property type="term" value="F:ATP binding"/>
    <property type="evidence" value="ECO:0007669"/>
    <property type="project" value="UniProtKB-UniRule"/>
</dbReference>
<dbReference type="SUPFAM" id="SSF56112">
    <property type="entry name" value="Protein kinase-like (PK-like)"/>
    <property type="match status" value="1"/>
</dbReference>